<evidence type="ECO:0000259" key="8">
    <source>
        <dbReference type="Pfam" id="PF13962"/>
    </source>
</evidence>
<feature type="transmembrane region" description="Helical" evidence="7">
    <location>
        <begin position="434"/>
        <end position="455"/>
    </location>
</feature>
<accession>A0AAD2A0X5</accession>
<evidence type="ECO:0000256" key="3">
    <source>
        <dbReference type="ARBA" id="ARBA00022737"/>
    </source>
</evidence>
<sequence>MDPSLYKAVQEGNLNAMREKRELISATQLTPNKNTLLHVAAQFNNSGECASAILKINGSLFHEVNSDQETVLHVATRNRKGNVGEVIMEFAKGLDRDQLEAGGIGEELKWLLTSKNIHGDTALHEAIRKNRPSMVNSMIKEDPEIANIANNAMETPLFLAVASARVDENLSTCMDYIMKYCPSPAYSGPEGRTALHAVALYNKKGISKKLLEKHPTIIKEVDDFGWSALHYAALHGSNEVAEELLEADRSIAYTVVENDNNKTALHIATCEGNVNIMKEILAYCPDCWEKVTRDGRNILHLSVKLKKQQAFKFIMKKSWAGNLINQKDAEGNTPLHVYAATPNFHGCDLVNHPLAEKNAVNNKNMTPLDVITSSYFYSLRQYDVMKELIQRGANLDTWNVAIRENSLMQKMEARPEDGDEVVKTDTRRVADTHMLMATLITTVAFAAGFTVPGGYDGKDGPNEGLAVLSRKAAFKAFIISDTLAMICSACAICLHFDGVLITDKSKLRQLCTVAAMFISLATEAMPQLCYFTLLQDKKYI</sequence>
<dbReference type="Pfam" id="PF00023">
    <property type="entry name" value="Ank"/>
    <property type="match status" value="1"/>
</dbReference>
<dbReference type="PANTHER" id="PTHR24186">
    <property type="entry name" value="PROTEIN PHOSPHATASE 1 REGULATORY SUBUNIT"/>
    <property type="match status" value="1"/>
</dbReference>
<dbReference type="Pfam" id="PF12796">
    <property type="entry name" value="Ank_2"/>
    <property type="match status" value="2"/>
</dbReference>
<dbReference type="InterPro" id="IPR026961">
    <property type="entry name" value="PGG_dom"/>
</dbReference>
<evidence type="ECO:0000256" key="6">
    <source>
        <dbReference type="ARBA" id="ARBA00023136"/>
    </source>
</evidence>
<feature type="transmembrane region" description="Helical" evidence="7">
    <location>
        <begin position="476"/>
        <end position="501"/>
    </location>
</feature>
<dbReference type="InterPro" id="IPR036770">
    <property type="entry name" value="Ankyrin_rpt-contain_sf"/>
</dbReference>
<keyword evidence="6 7" id="KW-0472">Membrane</keyword>
<comment type="subcellular location">
    <subcellularLocation>
        <location evidence="1">Membrane</location>
        <topology evidence="1">Multi-pass membrane protein</topology>
    </subcellularLocation>
</comment>
<keyword evidence="5" id="KW-0040">ANK repeat</keyword>
<dbReference type="EMBL" id="OU503050">
    <property type="protein sequence ID" value="CAI9776880.1"/>
    <property type="molecule type" value="Genomic_DNA"/>
</dbReference>
<protein>
    <recommendedName>
        <fullName evidence="8">PGG domain-containing protein</fullName>
    </recommendedName>
</protein>
<keyword evidence="10" id="KW-1185">Reference proteome</keyword>
<keyword evidence="4 7" id="KW-1133">Transmembrane helix</keyword>
<dbReference type="SUPFAM" id="SSF48403">
    <property type="entry name" value="Ankyrin repeat"/>
    <property type="match status" value="2"/>
</dbReference>
<name>A0AAD2A0X5_9LAMI</name>
<evidence type="ECO:0000256" key="1">
    <source>
        <dbReference type="ARBA" id="ARBA00004141"/>
    </source>
</evidence>
<dbReference type="GO" id="GO:0005886">
    <property type="term" value="C:plasma membrane"/>
    <property type="evidence" value="ECO:0007669"/>
    <property type="project" value="TreeGrafter"/>
</dbReference>
<dbReference type="SMART" id="SM00248">
    <property type="entry name" value="ANK"/>
    <property type="match status" value="10"/>
</dbReference>
<dbReference type="Proteomes" id="UP000834106">
    <property type="component" value="Chromosome 15"/>
</dbReference>
<feature type="domain" description="PGG" evidence="8">
    <location>
        <begin position="427"/>
        <end position="521"/>
    </location>
</feature>
<evidence type="ECO:0000256" key="4">
    <source>
        <dbReference type="ARBA" id="ARBA00022989"/>
    </source>
</evidence>
<dbReference type="AlphaFoldDB" id="A0AAD2A0X5"/>
<evidence type="ECO:0000256" key="2">
    <source>
        <dbReference type="ARBA" id="ARBA00022692"/>
    </source>
</evidence>
<dbReference type="Pfam" id="PF13962">
    <property type="entry name" value="PGG"/>
    <property type="match status" value="1"/>
</dbReference>
<evidence type="ECO:0000256" key="7">
    <source>
        <dbReference type="SAM" id="Phobius"/>
    </source>
</evidence>
<organism evidence="9 10">
    <name type="scientific">Fraxinus pennsylvanica</name>
    <dbReference type="NCBI Taxonomy" id="56036"/>
    <lineage>
        <taxon>Eukaryota</taxon>
        <taxon>Viridiplantae</taxon>
        <taxon>Streptophyta</taxon>
        <taxon>Embryophyta</taxon>
        <taxon>Tracheophyta</taxon>
        <taxon>Spermatophyta</taxon>
        <taxon>Magnoliopsida</taxon>
        <taxon>eudicotyledons</taxon>
        <taxon>Gunneridae</taxon>
        <taxon>Pentapetalae</taxon>
        <taxon>asterids</taxon>
        <taxon>lamiids</taxon>
        <taxon>Lamiales</taxon>
        <taxon>Oleaceae</taxon>
        <taxon>Oleeae</taxon>
        <taxon>Fraxinus</taxon>
    </lineage>
</organism>
<keyword evidence="2 7" id="KW-0812">Transmembrane</keyword>
<dbReference type="InterPro" id="IPR002110">
    <property type="entry name" value="Ankyrin_rpt"/>
</dbReference>
<reference evidence="9" key="1">
    <citation type="submission" date="2023-05" db="EMBL/GenBank/DDBJ databases">
        <authorList>
            <person name="Huff M."/>
        </authorList>
    </citation>
    <scope>NUCLEOTIDE SEQUENCE</scope>
</reference>
<keyword evidence="3" id="KW-0677">Repeat</keyword>
<evidence type="ECO:0000256" key="5">
    <source>
        <dbReference type="ARBA" id="ARBA00023043"/>
    </source>
</evidence>
<dbReference type="Gene3D" id="1.25.40.20">
    <property type="entry name" value="Ankyrin repeat-containing domain"/>
    <property type="match status" value="3"/>
</dbReference>
<gene>
    <name evidence="9" type="ORF">FPE_LOCUS24310</name>
</gene>
<evidence type="ECO:0000313" key="10">
    <source>
        <dbReference type="Proteomes" id="UP000834106"/>
    </source>
</evidence>
<evidence type="ECO:0000313" key="9">
    <source>
        <dbReference type="EMBL" id="CAI9776880.1"/>
    </source>
</evidence>
<proteinExistence type="predicted"/>
<feature type="transmembrane region" description="Helical" evidence="7">
    <location>
        <begin position="513"/>
        <end position="534"/>
    </location>
</feature>
<dbReference type="PANTHER" id="PTHR24186:SF50">
    <property type="entry name" value="ANKYRIN REPEAT-CONTAINING PROTEIN ITN1-LIKE ISOFORM X1"/>
    <property type="match status" value="1"/>
</dbReference>